<protein>
    <submittedName>
        <fullName evidence="1">Uncharacterized protein</fullName>
    </submittedName>
</protein>
<proteinExistence type="predicted"/>
<evidence type="ECO:0000313" key="2">
    <source>
        <dbReference type="Proteomes" id="UP000682111"/>
    </source>
</evidence>
<gene>
    <name evidence="1" type="ORF">J27TS8_25130</name>
</gene>
<sequence length="55" mass="6372">MTRKKKIKNGCANYKDGLYLVRDTECPLVSGFTYRGYQVLEEDINKGLIDTQRTK</sequence>
<dbReference type="AlphaFoldDB" id="A0A919WI91"/>
<evidence type="ECO:0000313" key="1">
    <source>
        <dbReference type="EMBL" id="GIN62520.1"/>
    </source>
</evidence>
<name>A0A919WI91_9BACI</name>
<dbReference type="Proteomes" id="UP000682111">
    <property type="component" value="Unassembled WGS sequence"/>
</dbReference>
<dbReference type="EMBL" id="BORC01000004">
    <property type="protein sequence ID" value="GIN62520.1"/>
    <property type="molecule type" value="Genomic_DNA"/>
</dbReference>
<accession>A0A919WI91</accession>
<keyword evidence="2" id="KW-1185">Reference proteome</keyword>
<reference evidence="1" key="1">
    <citation type="submission" date="2021-03" db="EMBL/GenBank/DDBJ databases">
        <title>Antimicrobial resistance genes in bacteria isolated from Japanese honey, and their potential for conferring macrolide and lincosamide resistance in the American foulbrood pathogen Paenibacillus larvae.</title>
        <authorList>
            <person name="Okamoto M."/>
            <person name="Kumagai M."/>
            <person name="Kanamori H."/>
            <person name="Takamatsu D."/>
        </authorList>
    </citation>
    <scope>NUCLEOTIDE SEQUENCE</scope>
    <source>
        <strain evidence="1">J27TS8</strain>
    </source>
</reference>
<organism evidence="1 2">
    <name type="scientific">Robertmurraya siralis</name>
    <dbReference type="NCBI Taxonomy" id="77777"/>
    <lineage>
        <taxon>Bacteria</taxon>
        <taxon>Bacillati</taxon>
        <taxon>Bacillota</taxon>
        <taxon>Bacilli</taxon>
        <taxon>Bacillales</taxon>
        <taxon>Bacillaceae</taxon>
        <taxon>Robertmurraya</taxon>
    </lineage>
</organism>
<dbReference type="RefSeq" id="WP_212933811.1">
    <property type="nucleotide sequence ID" value="NZ_BORC01000004.1"/>
</dbReference>
<comment type="caution">
    <text evidence="1">The sequence shown here is derived from an EMBL/GenBank/DDBJ whole genome shotgun (WGS) entry which is preliminary data.</text>
</comment>